<dbReference type="GO" id="GO:0016651">
    <property type="term" value="F:oxidoreductase activity, acting on NAD(P)H"/>
    <property type="evidence" value="ECO:0007669"/>
    <property type="project" value="TreeGrafter"/>
</dbReference>
<dbReference type="EMBL" id="CADCUV010000186">
    <property type="protein sequence ID" value="CAA9438185.1"/>
    <property type="molecule type" value="Genomic_DNA"/>
</dbReference>
<feature type="domain" description="FAD/NAD(P)-binding" evidence="5">
    <location>
        <begin position="6"/>
        <end position="303"/>
    </location>
</feature>
<keyword evidence="4" id="KW-0560">Oxidoreductase</keyword>
<dbReference type="Gene3D" id="3.30.390.30">
    <property type="match status" value="1"/>
</dbReference>
<protein>
    <submittedName>
        <fullName evidence="6">Ferredoxin reductase</fullName>
    </submittedName>
</protein>
<dbReference type="SUPFAM" id="SSF55424">
    <property type="entry name" value="FAD/NAD-linked reductases, dimerisation (C-terminal) domain"/>
    <property type="match status" value="1"/>
</dbReference>
<dbReference type="InterPro" id="IPR036188">
    <property type="entry name" value="FAD/NAD-bd_sf"/>
</dbReference>
<keyword evidence="2" id="KW-0285">Flavoprotein</keyword>
<dbReference type="SUPFAM" id="SSF51905">
    <property type="entry name" value="FAD/NAD(P)-binding domain"/>
    <property type="match status" value="2"/>
</dbReference>
<dbReference type="PRINTS" id="PR00411">
    <property type="entry name" value="PNDRDTASEI"/>
</dbReference>
<accession>A0A6J4QCR6</accession>
<sequence>MNRDGRLVIVGGGPAGLATARAYRNAGGLGRVAILSTEPYSPYNRPPLTKDFLRGESGRDELSIEDEGWYRDNDVELRLSTVVEAVDRERAVVETDTGEQLSYDACVLATGSEPVRIPVPGADDPEILVMRTLENSARLRERVGEGERVVVVGSGFIGCEAAASLSLRGANVTLVSLEEVPQGERLGGETGGRIRGWLEGYGVDLRLGTALEGIERRDGGYSVAVEDGGEIPAGTVLFGTGVEPRLGLAKGAGLEIDGGVVTDASMRTSAPGVFAVGDIASAYNESAGRHVSVEHWGDALEHGRIAGTVIAGGEATWSMAPGFWSTIGDKTLKYWAWDGGWDEHAFEDRGDSFVVRYGRDGVLVGILAHGADEDYENGRAPIERGDPFPG</sequence>
<dbReference type="Pfam" id="PF07992">
    <property type="entry name" value="Pyr_redox_2"/>
    <property type="match status" value="1"/>
</dbReference>
<comment type="cofactor">
    <cofactor evidence="1">
        <name>FAD</name>
        <dbReference type="ChEBI" id="CHEBI:57692"/>
    </cofactor>
</comment>
<name>A0A6J4QCR6_9ACTN</name>
<dbReference type="InterPro" id="IPR016156">
    <property type="entry name" value="FAD/NAD-linked_Rdtase_dimer_sf"/>
</dbReference>
<gene>
    <name evidence="6" type="ORF">AVDCRST_MAG22-3843</name>
</gene>
<dbReference type="AlphaFoldDB" id="A0A6J4QCR6"/>
<dbReference type="InterPro" id="IPR050446">
    <property type="entry name" value="FAD-oxidoreductase/Apoptosis"/>
</dbReference>
<reference evidence="6" key="1">
    <citation type="submission" date="2020-02" db="EMBL/GenBank/DDBJ databases">
        <authorList>
            <person name="Meier V. D."/>
        </authorList>
    </citation>
    <scope>NUCLEOTIDE SEQUENCE</scope>
    <source>
        <strain evidence="6">AVDCRST_MAG22</strain>
    </source>
</reference>
<dbReference type="GO" id="GO:0005737">
    <property type="term" value="C:cytoplasm"/>
    <property type="evidence" value="ECO:0007669"/>
    <property type="project" value="TreeGrafter"/>
</dbReference>
<evidence type="ECO:0000256" key="1">
    <source>
        <dbReference type="ARBA" id="ARBA00001974"/>
    </source>
</evidence>
<evidence type="ECO:0000256" key="2">
    <source>
        <dbReference type="ARBA" id="ARBA00022630"/>
    </source>
</evidence>
<keyword evidence="3" id="KW-0274">FAD</keyword>
<proteinExistence type="predicted"/>
<organism evidence="6">
    <name type="scientific">uncultured Rubrobacteraceae bacterium</name>
    <dbReference type="NCBI Taxonomy" id="349277"/>
    <lineage>
        <taxon>Bacteria</taxon>
        <taxon>Bacillati</taxon>
        <taxon>Actinomycetota</taxon>
        <taxon>Rubrobacteria</taxon>
        <taxon>Rubrobacterales</taxon>
        <taxon>Rubrobacteraceae</taxon>
        <taxon>environmental samples</taxon>
    </lineage>
</organism>
<evidence type="ECO:0000256" key="3">
    <source>
        <dbReference type="ARBA" id="ARBA00022827"/>
    </source>
</evidence>
<dbReference type="InterPro" id="IPR023753">
    <property type="entry name" value="FAD/NAD-binding_dom"/>
</dbReference>
<evidence type="ECO:0000256" key="4">
    <source>
        <dbReference type="ARBA" id="ARBA00023002"/>
    </source>
</evidence>
<evidence type="ECO:0000313" key="6">
    <source>
        <dbReference type="EMBL" id="CAA9438185.1"/>
    </source>
</evidence>
<evidence type="ECO:0000259" key="5">
    <source>
        <dbReference type="Pfam" id="PF07992"/>
    </source>
</evidence>
<dbReference type="PANTHER" id="PTHR43557:SF2">
    <property type="entry name" value="RIESKE DOMAIN-CONTAINING PROTEIN-RELATED"/>
    <property type="match status" value="1"/>
</dbReference>
<dbReference type="PRINTS" id="PR00368">
    <property type="entry name" value="FADPNR"/>
</dbReference>
<dbReference type="PANTHER" id="PTHR43557">
    <property type="entry name" value="APOPTOSIS-INDUCING FACTOR 1"/>
    <property type="match status" value="1"/>
</dbReference>
<dbReference type="Gene3D" id="3.50.50.60">
    <property type="entry name" value="FAD/NAD(P)-binding domain"/>
    <property type="match status" value="2"/>
</dbReference>